<accession>A0A1D3CRC3</accession>
<dbReference type="AlphaFoldDB" id="A0A1D3CRC3"/>
<dbReference type="VEuPathDB" id="ToxoDB:cyc_04004"/>
<feature type="compositionally biased region" description="Low complexity" evidence="1">
    <location>
        <begin position="31"/>
        <end position="40"/>
    </location>
</feature>
<dbReference type="Proteomes" id="UP000095192">
    <property type="component" value="Unassembled WGS sequence"/>
</dbReference>
<reference evidence="2 3" key="1">
    <citation type="journal article" date="2016" name="BMC Genomics">
        <title>Comparative genomics reveals Cyclospora cayetanensis possesses coccidia-like metabolism and invasion components but unique surface antigens.</title>
        <authorList>
            <person name="Liu S."/>
            <person name="Wang L."/>
            <person name="Zheng H."/>
            <person name="Xu Z."/>
            <person name="Roellig D.M."/>
            <person name="Li N."/>
            <person name="Frace M.A."/>
            <person name="Tang K."/>
            <person name="Arrowood M.J."/>
            <person name="Moss D.M."/>
            <person name="Zhang L."/>
            <person name="Feng Y."/>
            <person name="Xiao L."/>
        </authorList>
    </citation>
    <scope>NUCLEOTIDE SEQUENCE [LARGE SCALE GENOMIC DNA]</scope>
    <source>
        <strain evidence="2 3">CHN_HEN01</strain>
    </source>
</reference>
<protein>
    <submittedName>
        <fullName evidence="2">Uncharacterized protein</fullName>
    </submittedName>
</protein>
<evidence type="ECO:0000256" key="1">
    <source>
        <dbReference type="SAM" id="MobiDB-lite"/>
    </source>
</evidence>
<sequence length="180" mass="18467">MSSSTHQPHASRPPTTAPQGDNGGSAGGGSLDANLGDAGASGVHSHHHVTVKQTTAATIRQSAREAALLSLRRSHRERALALKRIEQVLPGDVPPQPQPLRHLMSKLGVGSSDTCRRVHLAAASLCTAAVSLPAEASGGTETYAAESATASGDRLEPHCLCLAFSMQLPRSLISCTAAAA</sequence>
<keyword evidence="3" id="KW-1185">Reference proteome</keyword>
<organism evidence="2 3">
    <name type="scientific">Cyclospora cayetanensis</name>
    <dbReference type="NCBI Taxonomy" id="88456"/>
    <lineage>
        <taxon>Eukaryota</taxon>
        <taxon>Sar</taxon>
        <taxon>Alveolata</taxon>
        <taxon>Apicomplexa</taxon>
        <taxon>Conoidasida</taxon>
        <taxon>Coccidia</taxon>
        <taxon>Eucoccidiorida</taxon>
        <taxon>Eimeriorina</taxon>
        <taxon>Eimeriidae</taxon>
        <taxon>Cyclospora</taxon>
    </lineage>
</organism>
<feature type="compositionally biased region" description="Gly residues" evidence="1">
    <location>
        <begin position="21"/>
        <end position="30"/>
    </location>
</feature>
<name>A0A1D3CRC3_9EIME</name>
<dbReference type="InParanoid" id="A0A1D3CRC3"/>
<gene>
    <name evidence="2" type="ORF">cyc_04004</name>
</gene>
<evidence type="ECO:0000313" key="3">
    <source>
        <dbReference type="Proteomes" id="UP000095192"/>
    </source>
</evidence>
<dbReference type="EMBL" id="JROU02002249">
    <property type="protein sequence ID" value="OEH73757.1"/>
    <property type="molecule type" value="Genomic_DNA"/>
</dbReference>
<evidence type="ECO:0000313" key="2">
    <source>
        <dbReference type="EMBL" id="OEH73757.1"/>
    </source>
</evidence>
<comment type="caution">
    <text evidence="2">The sequence shown here is derived from an EMBL/GenBank/DDBJ whole genome shotgun (WGS) entry which is preliminary data.</text>
</comment>
<feature type="compositionally biased region" description="Polar residues" evidence="1">
    <location>
        <begin position="1"/>
        <end position="19"/>
    </location>
</feature>
<proteinExistence type="predicted"/>
<feature type="region of interest" description="Disordered" evidence="1">
    <location>
        <begin position="1"/>
        <end position="58"/>
    </location>
</feature>